<dbReference type="SUPFAM" id="SSF48452">
    <property type="entry name" value="TPR-like"/>
    <property type="match status" value="1"/>
</dbReference>
<organism evidence="2 3">
    <name type="scientific">Paractinoplanes deccanensis</name>
    <dbReference type="NCBI Taxonomy" id="113561"/>
    <lineage>
        <taxon>Bacteria</taxon>
        <taxon>Bacillati</taxon>
        <taxon>Actinomycetota</taxon>
        <taxon>Actinomycetes</taxon>
        <taxon>Micromonosporales</taxon>
        <taxon>Micromonosporaceae</taxon>
        <taxon>Paractinoplanes</taxon>
    </lineage>
</organism>
<dbReference type="Proteomes" id="UP000609879">
    <property type="component" value="Unassembled WGS sequence"/>
</dbReference>
<dbReference type="InterPro" id="IPR011990">
    <property type="entry name" value="TPR-like_helical_dom_sf"/>
</dbReference>
<name>A0ABQ3XZP0_9ACTN</name>
<proteinExistence type="predicted"/>
<evidence type="ECO:0000313" key="3">
    <source>
        <dbReference type="Proteomes" id="UP000609879"/>
    </source>
</evidence>
<dbReference type="InterPro" id="IPR024983">
    <property type="entry name" value="CHAT_dom"/>
</dbReference>
<feature type="domain" description="CHAT" evidence="1">
    <location>
        <begin position="486"/>
        <end position="811"/>
    </location>
</feature>
<gene>
    <name evidence="2" type="ORF">Ade02nite_18600</name>
</gene>
<evidence type="ECO:0000259" key="1">
    <source>
        <dbReference type="Pfam" id="PF12770"/>
    </source>
</evidence>
<dbReference type="PANTHER" id="PTHR10098">
    <property type="entry name" value="RAPSYN-RELATED"/>
    <property type="match status" value="1"/>
</dbReference>
<dbReference type="Gene3D" id="1.25.40.10">
    <property type="entry name" value="Tetratricopeptide repeat domain"/>
    <property type="match status" value="1"/>
</dbReference>
<protein>
    <recommendedName>
        <fullName evidence="1">CHAT domain-containing protein</fullName>
    </recommendedName>
</protein>
<dbReference type="Pfam" id="PF12770">
    <property type="entry name" value="CHAT"/>
    <property type="match status" value="1"/>
</dbReference>
<dbReference type="EMBL" id="BOMI01000033">
    <property type="protein sequence ID" value="GID73219.1"/>
    <property type="molecule type" value="Genomic_DNA"/>
</dbReference>
<dbReference type="PANTHER" id="PTHR10098:SF108">
    <property type="entry name" value="TETRATRICOPEPTIDE REPEAT PROTEIN 28"/>
    <property type="match status" value="1"/>
</dbReference>
<accession>A0ABQ3XZP0</accession>
<reference evidence="2 3" key="1">
    <citation type="submission" date="2021-01" db="EMBL/GenBank/DDBJ databases">
        <title>Whole genome shotgun sequence of Actinoplanes deccanensis NBRC 13994.</title>
        <authorList>
            <person name="Komaki H."/>
            <person name="Tamura T."/>
        </authorList>
    </citation>
    <scope>NUCLEOTIDE SEQUENCE [LARGE SCALE GENOMIC DNA]</scope>
    <source>
        <strain evidence="2 3">NBRC 13994</strain>
    </source>
</reference>
<sequence length="818" mass="89105">MTRPGAMRSAFEANENGMRLWAAGRPHDAERHLRDALAILDGASGVWHRERSAVLNNLSLVAMDRGDPALAKQWLLRSLEAERSRRRPGRRALAITYDNLGFAELDLARRAGPYDLGGGYVNTVASAHLRDAEQHFTEAGKRFRLLPFARDDRLTWLVNRAECAELRGDAELFDQLTRRAHRVARRRGVSPLGRLAAATQRGRFLLEYRDRPDAAIALMRPLLDVAEEVEQVPIFLTVLLRAAASVGDADLVATLIRRIERFDSAVLPRRLARASEEEARHLFLGFAQRLEWILGCHAVTTTCGILPVELMNLLLNRKGVLAERQGAAWLAAQQAGETAAQVRRLRADLARADLDGADRASIEQARLARAEIARRAGEAEVRLHFALGHPWVPHVTVDAVRAALGDQSTLVELTTLRRPGRPAHYAMILLPAEGEIRYRDLGPVTEVNERIVELVRLSGTPPKGDEDRSARLRDVAVALRIFDEDDELSPCLMIAPTGRWGSVPFGLLPGPDGEPLIERHIVGLVPSGRFVARRHGAVRPASGPPLVLGDPDFDLGEDSLPDFLFPTYSEPLPNTGREAAAVAAMIGADPVTGPDATRHRLLSARSPRILHLATHGMFLTAIGSHQERAEPRLSVMRSVGGVVISEPVLGDPRMPDDRRALYQRRSEWLLKIGPTGPSSRSVLCLAGYNVWQSGGETPAEMGSGMVSATEFALLDLAGTELVVLSACETGVGAVDHADGSLLGLRTAALAAGAACCVSSLWKVPDAATADLMTAFYGWLAEGRNAAAALRRAQLAIRETHPDPYYWAGWVAEGLSRTG</sequence>
<evidence type="ECO:0000313" key="2">
    <source>
        <dbReference type="EMBL" id="GID73219.1"/>
    </source>
</evidence>
<comment type="caution">
    <text evidence="2">The sequence shown here is derived from an EMBL/GenBank/DDBJ whole genome shotgun (WGS) entry which is preliminary data.</text>
</comment>
<keyword evidence="3" id="KW-1185">Reference proteome</keyword>